<evidence type="ECO:0000313" key="4">
    <source>
        <dbReference type="Proteomes" id="UP000006201"/>
    </source>
</evidence>
<evidence type="ECO:0000313" key="3">
    <source>
        <dbReference type="EMBL" id="EAR28898.1"/>
    </source>
</evidence>
<dbReference type="eggNOG" id="COG0438">
    <property type="taxonomic scope" value="Bacteria"/>
</dbReference>
<dbReference type="Proteomes" id="UP000006201">
    <property type="component" value="Unassembled WGS sequence"/>
</dbReference>
<dbReference type="RefSeq" id="WP_009838160.1">
    <property type="nucleotide sequence ID" value="NZ_AAOH01000003.1"/>
</dbReference>
<proteinExistence type="predicted"/>
<dbReference type="SUPFAM" id="SSF53756">
    <property type="entry name" value="UDP-Glycosyltransferase/glycogen phosphorylase"/>
    <property type="match status" value="1"/>
</dbReference>
<feature type="domain" description="Glycosyltransferase subfamily 4-like N-terminal" evidence="2">
    <location>
        <begin position="23"/>
        <end position="197"/>
    </location>
</feature>
<keyword evidence="4" id="KW-1185">Reference proteome</keyword>
<organism evidence="3 4">
    <name type="scientific">Pseudoalteromonas tunicata D2</name>
    <dbReference type="NCBI Taxonomy" id="87626"/>
    <lineage>
        <taxon>Bacteria</taxon>
        <taxon>Pseudomonadati</taxon>
        <taxon>Pseudomonadota</taxon>
        <taxon>Gammaproteobacteria</taxon>
        <taxon>Alteromonadales</taxon>
        <taxon>Pseudoalteromonadaceae</taxon>
        <taxon>Pseudoalteromonas</taxon>
    </lineage>
</organism>
<dbReference type="InterPro" id="IPR028098">
    <property type="entry name" value="Glyco_trans_4-like_N"/>
</dbReference>
<dbReference type="InterPro" id="IPR001296">
    <property type="entry name" value="Glyco_trans_1"/>
</dbReference>
<sequence length="393" mass="44851">MHILVIPSWFETPKITTLGSFFKDQAIALTERNHQVGIIYAQATSIKKFTHWYKKRYYTCNNQKVNIINTAYFTWPLMRKLNRLKRFEHFEKLFLEYSKKNGKPDIIHAHSVVSAAGGGAGLIANYLKDKYQIPYILTEHSSELHFNNYPEMEKSLMITALIQAHSVIAVSNALANDLRKLIPSKKIAIIGNIIDTKFFYPKETFNNTYHFVVIGYLRPIKRVDILIQAFAETLKTHNNIHLTIIGDGLEKSNLEALTHTLKIENKVTFTGELSRIKTSKILNESDCYLSASKYETFGVAIHEALSAGLHVISSNSQGPEEIIKELNEVIVAENDVYHFAQAMANKIKMNKPTMAEKNLKNNRIKELYSTEAITLLLEEQLTYPLSITKTKNV</sequence>
<comment type="caution">
    <text evidence="3">The sequence shown here is derived from an EMBL/GenBank/DDBJ whole genome shotgun (WGS) entry which is preliminary data.</text>
</comment>
<dbReference type="GO" id="GO:0016757">
    <property type="term" value="F:glycosyltransferase activity"/>
    <property type="evidence" value="ECO:0007669"/>
    <property type="project" value="InterPro"/>
</dbReference>
<evidence type="ECO:0000259" key="2">
    <source>
        <dbReference type="Pfam" id="PF13439"/>
    </source>
</evidence>
<dbReference type="EMBL" id="AAOH01000003">
    <property type="protein sequence ID" value="EAR28898.1"/>
    <property type="molecule type" value="Genomic_DNA"/>
</dbReference>
<gene>
    <name evidence="3" type="ORF">PTD2_07639</name>
</gene>
<dbReference type="Gene3D" id="3.40.50.2000">
    <property type="entry name" value="Glycogen Phosphorylase B"/>
    <property type="match status" value="2"/>
</dbReference>
<dbReference type="Pfam" id="PF13439">
    <property type="entry name" value="Glyco_transf_4"/>
    <property type="match status" value="1"/>
</dbReference>
<feature type="domain" description="Glycosyl transferase family 1" evidence="1">
    <location>
        <begin position="206"/>
        <end position="354"/>
    </location>
</feature>
<evidence type="ECO:0000259" key="1">
    <source>
        <dbReference type="Pfam" id="PF00534"/>
    </source>
</evidence>
<dbReference type="STRING" id="87626.PTD2_07639"/>
<dbReference type="PANTHER" id="PTHR45871:SF1">
    <property type="entry name" value="PHOSPHATIDYLINOSITOL N-ACETYLGLUCOSAMINYLTRANSFERASE SUBUNIT A"/>
    <property type="match status" value="1"/>
</dbReference>
<protein>
    <submittedName>
        <fullName evidence="3">RfaG protein</fullName>
    </submittedName>
</protein>
<dbReference type="PANTHER" id="PTHR45871">
    <property type="entry name" value="N-ACETYLGLUCOSAMINYL-PHOSPHATIDYLINOSITOL BIOSYNTHETIC PROTEIN"/>
    <property type="match status" value="1"/>
</dbReference>
<dbReference type="Pfam" id="PF00534">
    <property type="entry name" value="Glycos_transf_1"/>
    <property type="match status" value="1"/>
</dbReference>
<dbReference type="AlphaFoldDB" id="A4C8I3"/>
<name>A4C8I3_9GAMM</name>
<reference evidence="3 4" key="1">
    <citation type="submission" date="2006-02" db="EMBL/GenBank/DDBJ databases">
        <authorList>
            <person name="Moran M.A."/>
            <person name="Kjelleberg S."/>
            <person name="Egan S."/>
            <person name="Saunders N."/>
            <person name="Thomas T."/>
            <person name="Ferriera S."/>
            <person name="Johnson J."/>
            <person name="Kravitz S."/>
            <person name="Halpern A."/>
            <person name="Remington K."/>
            <person name="Beeson K."/>
            <person name="Tran B."/>
            <person name="Rogers Y.-H."/>
            <person name="Friedman R."/>
            <person name="Venter J.C."/>
        </authorList>
    </citation>
    <scope>NUCLEOTIDE SEQUENCE [LARGE SCALE GENOMIC DNA]</scope>
    <source>
        <strain evidence="3 4">D2</strain>
    </source>
</reference>
<dbReference type="HOGENOM" id="CLU_009583_2_4_6"/>
<dbReference type="OrthoDB" id="9775208at2"/>
<accession>A4C8I3</accession>